<dbReference type="KEGG" id="arev:RVR_10205"/>
<dbReference type="RefSeq" id="WP_202238259.1">
    <property type="nucleotide sequence ID" value="NZ_AP018365.1"/>
</dbReference>
<dbReference type="Gene3D" id="3.20.20.150">
    <property type="entry name" value="Divalent-metal-dependent TIM barrel enzymes"/>
    <property type="match status" value="1"/>
</dbReference>
<dbReference type="PANTHER" id="PTHR12110">
    <property type="entry name" value="HYDROXYPYRUVATE ISOMERASE"/>
    <property type="match status" value="1"/>
</dbReference>
<dbReference type="Proteomes" id="UP000595703">
    <property type="component" value="Chromosome"/>
</dbReference>
<reference evidence="3 4" key="3">
    <citation type="journal article" date="2011" name="Nat. Chem. Biol.">
        <title>Reveromycin A biosynthesis uses RevG and RevJ for stereospecific spiroacetal formation.</title>
        <authorList>
            <person name="Takahashi S."/>
            <person name="Toyoda A."/>
            <person name="Sekiyama Y."/>
            <person name="Takagi H."/>
            <person name="Nogawa T."/>
            <person name="Uramoto M."/>
            <person name="Suzuki R."/>
            <person name="Koshino H."/>
            <person name="Kumano T."/>
            <person name="Panthee S."/>
            <person name="Dairi T."/>
            <person name="Ishikawa J."/>
            <person name="Ikeda H."/>
            <person name="Sakaki Y."/>
            <person name="Osada H."/>
        </authorList>
    </citation>
    <scope>NUCLEOTIDE SEQUENCE [LARGE SCALE GENOMIC DNA]</scope>
    <source>
        <strain evidence="3 4">SN-593</strain>
    </source>
</reference>
<protein>
    <recommendedName>
        <fullName evidence="2">Xylose isomerase-like TIM barrel domain-containing protein</fullName>
    </recommendedName>
</protein>
<dbReference type="InterPro" id="IPR013022">
    <property type="entry name" value="Xyl_isomerase-like_TIM-brl"/>
</dbReference>
<feature type="compositionally biased region" description="Basic and acidic residues" evidence="1">
    <location>
        <begin position="288"/>
        <end position="302"/>
    </location>
</feature>
<dbReference type="EMBL" id="AP018365">
    <property type="protein sequence ID" value="BBB02319.1"/>
    <property type="molecule type" value="Genomic_DNA"/>
</dbReference>
<evidence type="ECO:0000313" key="4">
    <source>
        <dbReference type="Proteomes" id="UP000595703"/>
    </source>
</evidence>
<sequence length="316" mass="33716">MTDDPRGIVLRDLPGAPRTVEGMLSALRALGVRRCHLPGPGWFDAGLDDRALAAARAALAAEGVAVALGLGFVNPARPERAAETVRLGHGDLEAGLHRLVRAAALLGAESLHFTVGTVEDRFRTAPTWADQLAAAAPVVRRLAERAASHGIPLVLKTHEEMTTFELLRLRDAVGHDGLRVGYSPVNVLCRLEDPVAAAGRVADWTHTVFLDDADTAWTPRGLERRMRPLGEGRVDWPAVLSVLAPAAPRLVLDLHRAALDMPFAEPGWITRHPDLTAGEFAAVAAMAPHRDPAPPADLDRRRSAGLRRLAASGAPG</sequence>
<proteinExistence type="predicted"/>
<feature type="compositionally biased region" description="Low complexity" evidence="1">
    <location>
        <begin position="306"/>
        <end position="316"/>
    </location>
</feature>
<dbReference type="InterPro" id="IPR050312">
    <property type="entry name" value="IolE/XylAMocC-like"/>
</dbReference>
<evidence type="ECO:0000313" key="3">
    <source>
        <dbReference type="EMBL" id="BBB02319.1"/>
    </source>
</evidence>
<reference evidence="3 4" key="2">
    <citation type="journal article" date="2011" name="J. Antibiot.">
        <title>Furaquinocins I and J: novel polyketide isoprenoid hybrid compounds from Streptomyces reveromyceticus SN-593.</title>
        <authorList>
            <person name="Panthee S."/>
            <person name="Takahashi S."/>
            <person name="Takagi H."/>
            <person name="Nogawa T."/>
            <person name="Oowada E."/>
            <person name="Uramoto M."/>
            <person name="Osada H."/>
        </authorList>
    </citation>
    <scope>NUCLEOTIDE SEQUENCE [LARGE SCALE GENOMIC DNA]</scope>
    <source>
        <strain evidence="3 4">SN-593</strain>
    </source>
</reference>
<dbReference type="InterPro" id="IPR036237">
    <property type="entry name" value="Xyl_isomerase-like_sf"/>
</dbReference>
<dbReference type="Pfam" id="PF01261">
    <property type="entry name" value="AP_endonuc_2"/>
    <property type="match status" value="1"/>
</dbReference>
<accession>A0A7U3V172</accession>
<dbReference type="PANTHER" id="PTHR12110:SF41">
    <property type="entry name" value="INOSOSE DEHYDRATASE"/>
    <property type="match status" value="1"/>
</dbReference>
<organism evidence="3 4">
    <name type="scientific">Actinacidiphila reveromycinica</name>
    <dbReference type="NCBI Taxonomy" id="659352"/>
    <lineage>
        <taxon>Bacteria</taxon>
        <taxon>Bacillati</taxon>
        <taxon>Actinomycetota</taxon>
        <taxon>Actinomycetes</taxon>
        <taxon>Kitasatosporales</taxon>
        <taxon>Streptomycetaceae</taxon>
        <taxon>Actinacidiphila</taxon>
    </lineage>
</organism>
<gene>
    <name evidence="3" type="ORF">RVR_10205</name>
</gene>
<feature type="domain" description="Xylose isomerase-like TIM barrel" evidence="2">
    <location>
        <begin position="27"/>
        <end position="244"/>
    </location>
</feature>
<evidence type="ECO:0000259" key="2">
    <source>
        <dbReference type="Pfam" id="PF01261"/>
    </source>
</evidence>
<feature type="region of interest" description="Disordered" evidence="1">
    <location>
        <begin position="288"/>
        <end position="316"/>
    </location>
</feature>
<dbReference type="SUPFAM" id="SSF51658">
    <property type="entry name" value="Xylose isomerase-like"/>
    <property type="match status" value="1"/>
</dbReference>
<keyword evidence="4" id="KW-1185">Reference proteome</keyword>
<reference evidence="3 4" key="1">
    <citation type="journal article" date="2010" name="J. Bacteriol.">
        <title>Biochemical characterization of a novel indole prenyltransferase from Streptomyces sp. SN-593.</title>
        <authorList>
            <person name="Takahashi S."/>
            <person name="Takagi H."/>
            <person name="Toyoda A."/>
            <person name="Uramoto M."/>
            <person name="Nogawa T."/>
            <person name="Ueki M."/>
            <person name="Sakaki Y."/>
            <person name="Osada H."/>
        </authorList>
    </citation>
    <scope>NUCLEOTIDE SEQUENCE [LARGE SCALE GENOMIC DNA]</scope>
    <source>
        <strain evidence="3 4">SN-593</strain>
    </source>
</reference>
<name>A0A7U3V172_9ACTN</name>
<reference evidence="3 4" key="4">
    <citation type="journal article" date="2020" name="Sci. Rep.">
        <title>beta-carboline chemical signals induce reveromycin production through a LuxR family regulator in Streptomyces sp. SN-593.</title>
        <authorList>
            <person name="Panthee S."/>
            <person name="Kito N."/>
            <person name="Hayashi T."/>
            <person name="Shimizu T."/>
            <person name="Ishikawa J."/>
            <person name="Hamamoto H."/>
            <person name="Osada H."/>
            <person name="Takahashi S."/>
        </authorList>
    </citation>
    <scope>NUCLEOTIDE SEQUENCE [LARGE SCALE GENOMIC DNA]</scope>
    <source>
        <strain evidence="3 4">SN-593</strain>
    </source>
</reference>
<evidence type="ECO:0000256" key="1">
    <source>
        <dbReference type="SAM" id="MobiDB-lite"/>
    </source>
</evidence>
<dbReference type="AlphaFoldDB" id="A0A7U3V172"/>